<keyword evidence="5" id="KW-1185">Reference proteome</keyword>
<evidence type="ECO:0000256" key="2">
    <source>
        <dbReference type="SAM" id="MobiDB-lite"/>
    </source>
</evidence>
<proteinExistence type="predicted"/>
<accession>A0AA39CNW4</accession>
<gene>
    <name evidence="4" type="ORF">H2200_002770</name>
</gene>
<organism evidence="4 5">
    <name type="scientific">Cladophialophora chaetospira</name>
    <dbReference type="NCBI Taxonomy" id="386627"/>
    <lineage>
        <taxon>Eukaryota</taxon>
        <taxon>Fungi</taxon>
        <taxon>Dikarya</taxon>
        <taxon>Ascomycota</taxon>
        <taxon>Pezizomycotina</taxon>
        <taxon>Eurotiomycetes</taxon>
        <taxon>Chaetothyriomycetidae</taxon>
        <taxon>Chaetothyriales</taxon>
        <taxon>Herpotrichiellaceae</taxon>
        <taxon>Cladophialophora</taxon>
    </lineage>
</organism>
<keyword evidence="3" id="KW-0472">Membrane</keyword>
<feature type="compositionally biased region" description="Basic and acidic residues" evidence="2">
    <location>
        <begin position="331"/>
        <end position="341"/>
    </location>
</feature>
<comment type="caution">
    <text evidence="4">The sequence shown here is derived from an EMBL/GenBank/DDBJ whole genome shotgun (WGS) entry which is preliminary data.</text>
</comment>
<evidence type="ECO:0000256" key="3">
    <source>
        <dbReference type="SAM" id="Phobius"/>
    </source>
</evidence>
<dbReference type="AlphaFoldDB" id="A0AA39CNW4"/>
<keyword evidence="1" id="KW-0175">Coiled coil</keyword>
<keyword evidence="3" id="KW-1133">Transmembrane helix</keyword>
<sequence length="430" mass="47455">MMNASREVSGFLDYAAIQSNRVAAGILSPELRDHLAWLGHTYEPDHDYARLNVDIYDCEWRLNAIQANKDRTVTLALSLLTIMEEYTDKSRSPAAFEYANDAIRKLELLLPELEFQKRNIKSQSTVLFNLINQKDSRLNYSVARSSRQIAVTSKRDSSAMKTISILTLVFLPGTFVSAIFSTQIFNFSDPGAGYGRVGKAWWIYMLCCLLLTIVTIGIWAAWTVWRLNKAAEEERKEMGELERDDSEAQRLKNSPLHDLDMVDQGVTASSARGSVDGTRDSQRGSTRRRSHRHSVASISSWSESGRSQRSRATASGRNGSRSSIMAPEVMQNHEKSPDRCSFRGSTASLATNPISASRNSGRGPVDPSPTNTAMGINGFSPLSIEHNAAHALTGSDTCVATATHQGNGGEEAFMQMNESQASHSRDHKAS</sequence>
<dbReference type="EMBL" id="JAPDRK010000003">
    <property type="protein sequence ID" value="KAJ9614633.1"/>
    <property type="molecule type" value="Genomic_DNA"/>
</dbReference>
<evidence type="ECO:0000313" key="4">
    <source>
        <dbReference type="EMBL" id="KAJ9614633.1"/>
    </source>
</evidence>
<dbReference type="Gene3D" id="1.20.58.340">
    <property type="entry name" value="Magnesium transport protein CorA, transmembrane region"/>
    <property type="match status" value="1"/>
</dbReference>
<evidence type="ECO:0000256" key="1">
    <source>
        <dbReference type="SAM" id="Coils"/>
    </source>
</evidence>
<protein>
    <submittedName>
        <fullName evidence="4">Uncharacterized protein</fullName>
    </submittedName>
</protein>
<feature type="compositionally biased region" description="Polar residues" evidence="2">
    <location>
        <begin position="312"/>
        <end position="323"/>
    </location>
</feature>
<dbReference type="Proteomes" id="UP001172673">
    <property type="component" value="Unassembled WGS sequence"/>
</dbReference>
<keyword evidence="3" id="KW-0812">Transmembrane</keyword>
<evidence type="ECO:0000313" key="5">
    <source>
        <dbReference type="Proteomes" id="UP001172673"/>
    </source>
</evidence>
<feature type="compositionally biased region" description="Polar residues" evidence="2">
    <location>
        <begin position="343"/>
        <end position="360"/>
    </location>
</feature>
<feature type="compositionally biased region" description="Basic residues" evidence="2">
    <location>
        <begin position="285"/>
        <end position="294"/>
    </location>
</feature>
<feature type="region of interest" description="Disordered" evidence="2">
    <location>
        <begin position="401"/>
        <end position="430"/>
    </location>
</feature>
<reference evidence="4" key="1">
    <citation type="submission" date="2022-10" db="EMBL/GenBank/DDBJ databases">
        <title>Culturing micro-colonial fungi from biological soil crusts in the Mojave desert and describing Neophaeococcomyces mojavensis, and introducing the new genera and species Taxawa tesnikishii.</title>
        <authorList>
            <person name="Kurbessoian T."/>
            <person name="Stajich J.E."/>
        </authorList>
    </citation>
    <scope>NUCLEOTIDE SEQUENCE</scope>
    <source>
        <strain evidence="4">TK_41</strain>
    </source>
</reference>
<feature type="compositionally biased region" description="Low complexity" evidence="2">
    <location>
        <begin position="295"/>
        <end position="311"/>
    </location>
</feature>
<feature type="coiled-coil region" evidence="1">
    <location>
        <begin position="224"/>
        <end position="251"/>
    </location>
</feature>
<feature type="region of interest" description="Disordered" evidence="2">
    <location>
        <begin position="267"/>
        <end position="373"/>
    </location>
</feature>
<feature type="transmembrane region" description="Helical" evidence="3">
    <location>
        <begin position="201"/>
        <end position="225"/>
    </location>
</feature>
<feature type="transmembrane region" description="Helical" evidence="3">
    <location>
        <begin position="163"/>
        <end position="181"/>
    </location>
</feature>
<name>A0AA39CNW4_9EURO</name>